<dbReference type="InterPro" id="IPR001478">
    <property type="entry name" value="PDZ"/>
</dbReference>
<evidence type="ECO:0000259" key="3">
    <source>
        <dbReference type="PROSITE" id="PS50106"/>
    </source>
</evidence>
<dbReference type="OrthoDB" id="20018at2759"/>
<dbReference type="InterPro" id="IPR036034">
    <property type="entry name" value="PDZ_sf"/>
</dbReference>
<dbReference type="PIRSF" id="PIRSF037712">
    <property type="entry name" value="Tax1-binding_p3"/>
    <property type="match status" value="1"/>
</dbReference>
<dbReference type="Pfam" id="PF00595">
    <property type="entry name" value="PDZ"/>
    <property type="match status" value="1"/>
</dbReference>
<dbReference type="GO" id="GO:0019901">
    <property type="term" value="F:protein kinase binding"/>
    <property type="evidence" value="ECO:0007669"/>
    <property type="project" value="TreeGrafter"/>
</dbReference>
<dbReference type="GO" id="GO:0045197">
    <property type="term" value="P:establishment or maintenance of epithelial cell apical/basal polarity"/>
    <property type="evidence" value="ECO:0007669"/>
    <property type="project" value="TreeGrafter"/>
</dbReference>
<sequence>MTAFQHQAGTAMECLSIPITLHKEPGLDGEGREVLRCGFKIGGGIDQDFRLSPYGYSDSGVYITEVVPSSPADKAGLRMHDKLLQCNGYDFTMVTHKKAVDYVKKHPVLNLLIARKGVTST</sequence>
<evidence type="ECO:0000313" key="4">
    <source>
        <dbReference type="EMBL" id="OXA55737.1"/>
    </source>
</evidence>
<dbReference type="PANTHER" id="PTHR23119:SF51">
    <property type="entry name" value="DISKS LARGE 1 TUMOR SUPPRESSOR PROTEIN"/>
    <property type="match status" value="1"/>
</dbReference>
<dbReference type="InterPro" id="IPR017268">
    <property type="entry name" value="Tax1-binding_p3"/>
</dbReference>
<dbReference type="EMBL" id="LNIX01000004">
    <property type="protein sequence ID" value="OXA55737.1"/>
    <property type="molecule type" value="Genomic_DNA"/>
</dbReference>
<dbReference type="GO" id="GO:0016323">
    <property type="term" value="C:basolateral plasma membrane"/>
    <property type="evidence" value="ECO:0007669"/>
    <property type="project" value="TreeGrafter"/>
</dbReference>
<dbReference type="GO" id="GO:0098609">
    <property type="term" value="P:cell-cell adhesion"/>
    <property type="evidence" value="ECO:0007669"/>
    <property type="project" value="TreeGrafter"/>
</dbReference>
<proteinExistence type="predicted"/>
<dbReference type="PANTHER" id="PTHR23119">
    <property type="entry name" value="DISCS LARGE"/>
    <property type="match status" value="1"/>
</dbReference>
<keyword evidence="5" id="KW-1185">Reference proteome</keyword>
<evidence type="ECO:0000313" key="5">
    <source>
        <dbReference type="Proteomes" id="UP000198287"/>
    </source>
</evidence>
<name>A0A226EF74_FOLCA</name>
<organism evidence="4 5">
    <name type="scientific">Folsomia candida</name>
    <name type="common">Springtail</name>
    <dbReference type="NCBI Taxonomy" id="158441"/>
    <lineage>
        <taxon>Eukaryota</taxon>
        <taxon>Metazoa</taxon>
        <taxon>Ecdysozoa</taxon>
        <taxon>Arthropoda</taxon>
        <taxon>Hexapoda</taxon>
        <taxon>Collembola</taxon>
        <taxon>Entomobryomorpha</taxon>
        <taxon>Isotomoidea</taxon>
        <taxon>Isotomidae</taxon>
        <taxon>Proisotominae</taxon>
        <taxon>Folsomia</taxon>
    </lineage>
</organism>
<dbReference type="GO" id="GO:0043113">
    <property type="term" value="P:receptor clustering"/>
    <property type="evidence" value="ECO:0007669"/>
    <property type="project" value="TreeGrafter"/>
</dbReference>
<comment type="subcellular location">
    <subcellularLocation>
        <location evidence="1">Membrane</location>
    </subcellularLocation>
</comment>
<evidence type="ECO:0000256" key="2">
    <source>
        <dbReference type="ARBA" id="ARBA00023136"/>
    </source>
</evidence>
<dbReference type="CDD" id="cd10822">
    <property type="entry name" value="PDZ_TAX1BP3-like"/>
    <property type="match status" value="1"/>
</dbReference>
<dbReference type="GO" id="GO:0097120">
    <property type="term" value="P:receptor localization to synapse"/>
    <property type="evidence" value="ECO:0007669"/>
    <property type="project" value="TreeGrafter"/>
</dbReference>
<comment type="caution">
    <text evidence="4">The sequence shown here is derived from an EMBL/GenBank/DDBJ whole genome shotgun (WGS) entry which is preliminary data.</text>
</comment>
<dbReference type="Gene3D" id="2.30.42.10">
    <property type="match status" value="1"/>
</dbReference>
<dbReference type="Proteomes" id="UP000198287">
    <property type="component" value="Unassembled WGS sequence"/>
</dbReference>
<reference evidence="4 5" key="1">
    <citation type="submission" date="2015-12" db="EMBL/GenBank/DDBJ databases">
        <title>The genome of Folsomia candida.</title>
        <authorList>
            <person name="Faddeeva A."/>
            <person name="Derks M.F."/>
            <person name="Anvar Y."/>
            <person name="Smit S."/>
            <person name="Van Straalen N."/>
            <person name="Roelofs D."/>
        </authorList>
    </citation>
    <scope>NUCLEOTIDE SEQUENCE [LARGE SCALE GENOMIC DNA]</scope>
    <source>
        <strain evidence="4 5">VU population</strain>
        <tissue evidence="4">Whole body</tissue>
    </source>
</reference>
<dbReference type="OMA" id="NDFTMVT"/>
<protein>
    <submittedName>
        <fullName evidence="4">Tax1-binding protein 3</fullName>
    </submittedName>
</protein>
<dbReference type="GO" id="GO:0030054">
    <property type="term" value="C:cell junction"/>
    <property type="evidence" value="ECO:0007669"/>
    <property type="project" value="TreeGrafter"/>
</dbReference>
<keyword evidence="2" id="KW-0472">Membrane</keyword>
<feature type="domain" description="PDZ" evidence="3">
    <location>
        <begin position="18"/>
        <end position="105"/>
    </location>
</feature>
<accession>A0A226EF74</accession>
<dbReference type="STRING" id="158441.A0A226EF74"/>
<dbReference type="PROSITE" id="PS50106">
    <property type="entry name" value="PDZ"/>
    <property type="match status" value="1"/>
</dbReference>
<evidence type="ECO:0000256" key="1">
    <source>
        <dbReference type="ARBA" id="ARBA00004370"/>
    </source>
</evidence>
<dbReference type="AlphaFoldDB" id="A0A226EF74"/>
<dbReference type="SUPFAM" id="SSF50156">
    <property type="entry name" value="PDZ domain-like"/>
    <property type="match status" value="1"/>
</dbReference>
<gene>
    <name evidence="4" type="ORF">Fcan01_09271</name>
</gene>
<dbReference type="SMART" id="SM00228">
    <property type="entry name" value="PDZ"/>
    <property type="match status" value="1"/>
</dbReference>
<dbReference type="InterPro" id="IPR050614">
    <property type="entry name" value="Synaptic_Scaffolding_LAP-MAGUK"/>
</dbReference>